<evidence type="ECO:0000313" key="3">
    <source>
        <dbReference type="Proteomes" id="UP000230002"/>
    </source>
</evidence>
<dbReference type="OrthoDB" id="2756823at2759"/>
<name>A0A2G8S6D9_9APHY</name>
<gene>
    <name evidence="2" type="ORF">GSI_09384</name>
</gene>
<organism evidence="2 3">
    <name type="scientific">Ganoderma sinense ZZ0214-1</name>
    <dbReference type="NCBI Taxonomy" id="1077348"/>
    <lineage>
        <taxon>Eukaryota</taxon>
        <taxon>Fungi</taxon>
        <taxon>Dikarya</taxon>
        <taxon>Basidiomycota</taxon>
        <taxon>Agaricomycotina</taxon>
        <taxon>Agaricomycetes</taxon>
        <taxon>Polyporales</taxon>
        <taxon>Polyporaceae</taxon>
        <taxon>Ganoderma</taxon>
    </lineage>
</organism>
<keyword evidence="3" id="KW-1185">Reference proteome</keyword>
<sequence>MQPTAVQSSTEVNLRTRLDCDGFYLARRIPPSSTAQPVDSKGNPLLPLMTVFPTPRFPASRFQRAVAHAAHAQVQQWIPIPFAQPGHTHIENAPPTTPPGHTNGQPQQEPPVIPLLPSEGVDPGCVLQVRSQGKRGVPLSEIDVRWAEEMPNEQGTVYRDGFVQLDKIRAVVDAPDWCVCHLVPGPTIRIAAIGAEWPGTFVEQPGYPARKQARAEGGKEECFTFGMLCQLVVEHFLTWWTNEQERRAERMRASENSLEQFPFVPGPGMIPLKKLILVAIRRRHIALGVYEWLPEIEVAL</sequence>
<dbReference type="Proteomes" id="UP000230002">
    <property type="component" value="Unassembled WGS sequence"/>
</dbReference>
<accession>A0A2G8S6D9</accession>
<proteinExistence type="predicted"/>
<evidence type="ECO:0000256" key="1">
    <source>
        <dbReference type="SAM" id="MobiDB-lite"/>
    </source>
</evidence>
<reference evidence="2 3" key="1">
    <citation type="journal article" date="2015" name="Sci. Rep.">
        <title>Chromosome-level genome map provides insights into diverse defense mechanisms in the medicinal fungus Ganoderma sinense.</title>
        <authorList>
            <person name="Zhu Y."/>
            <person name="Xu J."/>
            <person name="Sun C."/>
            <person name="Zhou S."/>
            <person name="Xu H."/>
            <person name="Nelson D.R."/>
            <person name="Qian J."/>
            <person name="Song J."/>
            <person name="Luo H."/>
            <person name="Xiang L."/>
            <person name="Li Y."/>
            <person name="Xu Z."/>
            <person name="Ji A."/>
            <person name="Wang L."/>
            <person name="Lu S."/>
            <person name="Hayward A."/>
            <person name="Sun W."/>
            <person name="Li X."/>
            <person name="Schwartz D.C."/>
            <person name="Wang Y."/>
            <person name="Chen S."/>
        </authorList>
    </citation>
    <scope>NUCLEOTIDE SEQUENCE [LARGE SCALE GENOMIC DNA]</scope>
    <source>
        <strain evidence="2 3">ZZ0214-1</strain>
    </source>
</reference>
<feature type="region of interest" description="Disordered" evidence="1">
    <location>
        <begin position="84"/>
        <end position="109"/>
    </location>
</feature>
<evidence type="ECO:0000313" key="2">
    <source>
        <dbReference type="EMBL" id="PIL29333.1"/>
    </source>
</evidence>
<comment type="caution">
    <text evidence="2">The sequence shown here is derived from an EMBL/GenBank/DDBJ whole genome shotgun (WGS) entry which is preliminary data.</text>
</comment>
<protein>
    <submittedName>
        <fullName evidence="2">Uncharacterized protein</fullName>
    </submittedName>
</protein>
<dbReference type="AlphaFoldDB" id="A0A2G8S6D9"/>
<dbReference type="EMBL" id="AYKW01000023">
    <property type="protein sequence ID" value="PIL29333.1"/>
    <property type="molecule type" value="Genomic_DNA"/>
</dbReference>